<dbReference type="GO" id="GO:0071986">
    <property type="term" value="C:Ragulator complex"/>
    <property type="evidence" value="ECO:0007669"/>
    <property type="project" value="TreeGrafter"/>
</dbReference>
<evidence type="ECO:0000256" key="1">
    <source>
        <dbReference type="ARBA" id="ARBA00005356"/>
    </source>
</evidence>
<gene>
    <name evidence="2" type="ORF">DIATSA_LOCUS6662</name>
</gene>
<dbReference type="PANTHER" id="PTHR13378:SF1">
    <property type="entry name" value="RAGULATOR COMPLEX PROTEIN LAMTOR3"/>
    <property type="match status" value="1"/>
</dbReference>
<dbReference type="FunFam" id="3.30.450.30:FF:000003">
    <property type="entry name" value="ragulator complex protein LAMTOR3 homolog"/>
    <property type="match status" value="1"/>
</dbReference>
<dbReference type="Proteomes" id="UP001153714">
    <property type="component" value="Chromosome 2"/>
</dbReference>
<dbReference type="GO" id="GO:0032008">
    <property type="term" value="P:positive regulation of TOR signaling"/>
    <property type="evidence" value="ECO:0007669"/>
    <property type="project" value="TreeGrafter"/>
</dbReference>
<dbReference type="Pfam" id="PF08923">
    <property type="entry name" value="MAPKK1_Int"/>
    <property type="match status" value="1"/>
</dbReference>
<reference evidence="2" key="1">
    <citation type="submission" date="2021-12" db="EMBL/GenBank/DDBJ databases">
        <authorList>
            <person name="King R."/>
        </authorList>
    </citation>
    <scope>NUCLEOTIDE SEQUENCE</scope>
</reference>
<dbReference type="SMART" id="SM01278">
    <property type="entry name" value="MAPKK1_Int"/>
    <property type="match status" value="1"/>
</dbReference>
<accession>A0A9N9R2S5</accession>
<dbReference type="GO" id="GO:0071230">
    <property type="term" value="P:cellular response to amino acid stimulus"/>
    <property type="evidence" value="ECO:0007669"/>
    <property type="project" value="TreeGrafter"/>
</dbReference>
<dbReference type="OrthoDB" id="343907at2759"/>
<proteinExistence type="inferred from homology"/>
<sequence length="125" mass="13810">MVDELRKYLNHLLEKVNGLHCILITDRDGVPLVRAVTERAPQLALRPNFISTFGMATDQASKLGLGRNKTIISMYSSYQVIQMNKLPLVITFIGSDGCNTGHILSLESQIEPFLKDLAAIVAETP</sequence>
<comment type="similarity">
    <text evidence="1">Belongs to the LAMTOR3 family.</text>
</comment>
<protein>
    <recommendedName>
        <fullName evidence="4">Ragulator complex protein LAMTOR3 homolog</fullName>
    </recommendedName>
</protein>
<keyword evidence="3" id="KW-1185">Reference proteome</keyword>
<name>A0A9N9R2S5_9NEOP</name>
<evidence type="ECO:0000313" key="2">
    <source>
        <dbReference type="EMBL" id="CAG9788881.1"/>
    </source>
</evidence>
<dbReference type="InterPro" id="IPR015019">
    <property type="entry name" value="LAMTOR3"/>
</dbReference>
<evidence type="ECO:0000313" key="3">
    <source>
        <dbReference type="Proteomes" id="UP001153714"/>
    </source>
</evidence>
<dbReference type="PANTHER" id="PTHR13378">
    <property type="entry name" value="REGULATOR COMPLEX PROTEIN LAMTOR3"/>
    <property type="match status" value="1"/>
</dbReference>
<dbReference type="Gene3D" id="3.30.450.30">
    <property type="entry name" value="Dynein light chain 2a, cytoplasmic"/>
    <property type="match status" value="1"/>
</dbReference>
<evidence type="ECO:0008006" key="4">
    <source>
        <dbReference type="Google" id="ProtNLM"/>
    </source>
</evidence>
<organism evidence="2 3">
    <name type="scientific">Diatraea saccharalis</name>
    <name type="common">sugarcane borer</name>
    <dbReference type="NCBI Taxonomy" id="40085"/>
    <lineage>
        <taxon>Eukaryota</taxon>
        <taxon>Metazoa</taxon>
        <taxon>Ecdysozoa</taxon>
        <taxon>Arthropoda</taxon>
        <taxon>Hexapoda</taxon>
        <taxon>Insecta</taxon>
        <taxon>Pterygota</taxon>
        <taxon>Neoptera</taxon>
        <taxon>Endopterygota</taxon>
        <taxon>Lepidoptera</taxon>
        <taxon>Glossata</taxon>
        <taxon>Ditrysia</taxon>
        <taxon>Pyraloidea</taxon>
        <taxon>Crambidae</taxon>
        <taxon>Crambinae</taxon>
        <taxon>Diatraea</taxon>
    </lineage>
</organism>
<dbReference type="EMBL" id="OU893333">
    <property type="protein sequence ID" value="CAG9788881.1"/>
    <property type="molecule type" value="Genomic_DNA"/>
</dbReference>
<dbReference type="AlphaFoldDB" id="A0A9N9R2S5"/>
<dbReference type="SUPFAM" id="SSF103196">
    <property type="entry name" value="Roadblock/LC7 domain"/>
    <property type="match status" value="1"/>
</dbReference>
<reference evidence="2" key="2">
    <citation type="submission" date="2022-10" db="EMBL/GenBank/DDBJ databases">
        <authorList>
            <consortium name="ENA_rothamsted_submissions"/>
            <consortium name="culmorum"/>
            <person name="King R."/>
        </authorList>
    </citation>
    <scope>NUCLEOTIDE SEQUENCE</scope>
</reference>